<dbReference type="PANTHER" id="PTHR31689">
    <property type="entry name" value="DIAMINOPIMELATE EPIMERASE, CHLOROPLASTIC"/>
    <property type="match status" value="1"/>
</dbReference>
<protein>
    <recommendedName>
        <fullName evidence="3 8">Diaminopimelate epimerase</fullName>
        <shortName evidence="8">DAP epimerase</shortName>
        <ecNumber evidence="3 8">5.1.1.7</ecNumber>
    </recommendedName>
    <alternativeName>
        <fullName evidence="8">PLP-independent amino acid racemase</fullName>
    </alternativeName>
</protein>
<gene>
    <name evidence="8 10" type="primary">dapF</name>
    <name evidence="10" type="ORF">NYP16_01955</name>
</gene>
<keyword evidence="6 8" id="KW-0413">Isomerase</keyword>
<feature type="binding site" evidence="8">
    <location>
        <position position="50"/>
    </location>
    <ligand>
        <name>substrate</name>
    </ligand>
</feature>
<comment type="similarity">
    <text evidence="2 8">Belongs to the diaminopimelate epimerase family.</text>
</comment>
<dbReference type="Gene3D" id="3.10.310.10">
    <property type="entry name" value="Diaminopimelate Epimerase, Chain A, domain 1"/>
    <property type="match status" value="2"/>
</dbReference>
<feature type="binding site" evidence="8">
    <location>
        <position position="68"/>
    </location>
    <ligand>
        <name>substrate</name>
    </ligand>
</feature>
<keyword evidence="5 8" id="KW-0457">Lysine biosynthesis</keyword>
<sequence>MSKHDTRDFVKMHGLGNDFVIFDGREDGFRPSPRQAARVADRHFGVGCDQVITLEPSSTADLFMRIQNPDGSESGACGNATRCVAALVLDETGGDQLVIETLAGLLACTRLPDGRVTVDMGVPRLDWTEIPLARAMDSGDIDLQLADKAGHQLVAPVGVNMGNPHAVFFVADAEAIDLPDIGPRVEHNPLFPERVNVSVASLMSRAKDHTRIRVRVWERGAGITLACGSASCAVIVAATRRGLADGRATIVMDGGELELQWREDDTHVLMTGPTALVFRGAFPLGDTL</sequence>
<dbReference type="Pfam" id="PF01678">
    <property type="entry name" value="DAP_epimerase"/>
    <property type="match status" value="2"/>
</dbReference>
<dbReference type="AlphaFoldDB" id="A0A9X3Z633"/>
<feature type="active site" description="Proton acceptor" evidence="8">
    <location>
        <position position="227"/>
    </location>
</feature>
<accession>A0A9X3Z633</accession>
<feature type="site" description="Could be important to modulate the pK values of the two catalytic cysteine residues" evidence="8">
    <location>
        <position position="218"/>
    </location>
</feature>
<organism evidence="10 11">
    <name type="scientific">Govanella unica</name>
    <dbReference type="NCBI Taxonomy" id="2975056"/>
    <lineage>
        <taxon>Bacteria</taxon>
        <taxon>Pseudomonadati</taxon>
        <taxon>Pseudomonadota</taxon>
        <taxon>Alphaproteobacteria</taxon>
        <taxon>Emcibacterales</taxon>
        <taxon>Govanellaceae</taxon>
        <taxon>Govanella</taxon>
    </lineage>
</organism>
<reference evidence="10" key="2">
    <citation type="journal article" date="2023" name="Syst. Appl. Microbiol.">
        <title>Govania unica gen. nov., sp. nov., a rare biosphere bacterium that represents a novel family in the class Alphaproteobacteria.</title>
        <authorList>
            <person name="Vandamme P."/>
            <person name="Peeters C."/>
            <person name="Hettiarachchi A."/>
            <person name="Cnockaert M."/>
            <person name="Carlier A."/>
        </authorList>
    </citation>
    <scope>NUCLEOTIDE SEQUENCE</scope>
    <source>
        <strain evidence="10">LMG 31809</strain>
    </source>
</reference>
<dbReference type="GO" id="GO:0008837">
    <property type="term" value="F:diaminopimelate epimerase activity"/>
    <property type="evidence" value="ECO:0007669"/>
    <property type="project" value="UniProtKB-UniRule"/>
</dbReference>
<dbReference type="InterPro" id="IPR018510">
    <property type="entry name" value="DAP_epimerase_AS"/>
</dbReference>
<dbReference type="EC" id="5.1.1.7" evidence="3 8"/>
<feature type="binding site" evidence="8">
    <location>
        <position position="17"/>
    </location>
    <ligand>
        <name>substrate</name>
    </ligand>
</feature>
<evidence type="ECO:0000256" key="1">
    <source>
        <dbReference type="ARBA" id="ARBA00005196"/>
    </source>
</evidence>
<dbReference type="GO" id="GO:0005829">
    <property type="term" value="C:cytosol"/>
    <property type="evidence" value="ECO:0007669"/>
    <property type="project" value="TreeGrafter"/>
</dbReference>
<feature type="binding site" evidence="8">
    <location>
        <begin position="218"/>
        <end position="219"/>
    </location>
    <ligand>
        <name>substrate</name>
    </ligand>
</feature>
<dbReference type="PROSITE" id="PS01326">
    <property type="entry name" value="DAP_EPIMERASE"/>
    <property type="match status" value="1"/>
</dbReference>
<comment type="pathway">
    <text evidence="1 8">Amino-acid biosynthesis; L-lysine biosynthesis via DAP pathway; DL-2,6-diaminopimelate from LL-2,6-diaminopimelate: step 1/1.</text>
</comment>
<dbReference type="InterPro" id="IPR001653">
    <property type="entry name" value="DAP_epimerase_DapF"/>
</dbReference>
<dbReference type="PANTHER" id="PTHR31689:SF0">
    <property type="entry name" value="DIAMINOPIMELATE EPIMERASE"/>
    <property type="match status" value="1"/>
</dbReference>
<keyword evidence="4 8" id="KW-0028">Amino-acid biosynthesis</keyword>
<reference evidence="10" key="1">
    <citation type="submission" date="2022-08" db="EMBL/GenBank/DDBJ databases">
        <authorList>
            <person name="Vandamme P."/>
            <person name="Hettiarachchi A."/>
            <person name="Peeters C."/>
            <person name="Cnockaert M."/>
            <person name="Carlier A."/>
        </authorList>
    </citation>
    <scope>NUCLEOTIDE SEQUENCE</scope>
    <source>
        <strain evidence="10">LMG 31809</strain>
    </source>
</reference>
<keyword evidence="11" id="KW-1185">Reference proteome</keyword>
<comment type="catalytic activity">
    <reaction evidence="7 8">
        <text>(2S,6S)-2,6-diaminopimelate = meso-2,6-diaminopimelate</text>
        <dbReference type="Rhea" id="RHEA:15393"/>
        <dbReference type="ChEBI" id="CHEBI:57609"/>
        <dbReference type="ChEBI" id="CHEBI:57791"/>
        <dbReference type="EC" id="5.1.1.7"/>
    </reaction>
</comment>
<comment type="subunit">
    <text evidence="8">Homodimer.</text>
</comment>
<comment type="function">
    <text evidence="8">Catalyzes the stereoinversion of LL-2,6-diaminopimelate (L,L-DAP) to meso-diaminopimelate (meso-DAP), a precursor of L-lysine and an essential component of the bacterial peptidoglycan.</text>
</comment>
<name>A0A9X3Z633_9PROT</name>
<dbReference type="RefSeq" id="WP_274942425.1">
    <property type="nucleotide sequence ID" value="NZ_JANWOI010000001.1"/>
</dbReference>
<evidence type="ECO:0000256" key="2">
    <source>
        <dbReference type="ARBA" id="ARBA00010219"/>
    </source>
</evidence>
<keyword evidence="8" id="KW-0963">Cytoplasm</keyword>
<feature type="binding site" evidence="8">
    <location>
        <begin position="78"/>
        <end position="79"/>
    </location>
    <ligand>
        <name>substrate</name>
    </ligand>
</feature>
<evidence type="ECO:0000256" key="3">
    <source>
        <dbReference type="ARBA" id="ARBA00013080"/>
    </source>
</evidence>
<evidence type="ECO:0000256" key="5">
    <source>
        <dbReference type="ARBA" id="ARBA00023154"/>
    </source>
</evidence>
<evidence type="ECO:0000313" key="11">
    <source>
        <dbReference type="Proteomes" id="UP001141619"/>
    </source>
</evidence>
<feature type="binding site" evidence="8">
    <location>
        <position position="196"/>
    </location>
    <ligand>
        <name>substrate</name>
    </ligand>
</feature>
<dbReference type="SUPFAM" id="SSF54506">
    <property type="entry name" value="Diaminopimelate epimerase-like"/>
    <property type="match status" value="2"/>
</dbReference>
<comment type="subcellular location">
    <subcellularLocation>
        <location evidence="8">Cytoplasm</location>
    </subcellularLocation>
</comment>
<evidence type="ECO:0000256" key="4">
    <source>
        <dbReference type="ARBA" id="ARBA00022605"/>
    </source>
</evidence>
<feature type="binding site" evidence="8">
    <location>
        <begin position="228"/>
        <end position="229"/>
    </location>
    <ligand>
        <name>substrate</name>
    </ligand>
</feature>
<dbReference type="NCBIfam" id="TIGR00652">
    <property type="entry name" value="DapF"/>
    <property type="match status" value="1"/>
</dbReference>
<evidence type="ECO:0000256" key="7">
    <source>
        <dbReference type="ARBA" id="ARBA00051712"/>
    </source>
</evidence>
<proteinExistence type="inferred from homology"/>
<feature type="active site" evidence="9">
    <location>
        <position position="77"/>
    </location>
</feature>
<dbReference type="EMBL" id="JANWOI010000001">
    <property type="protein sequence ID" value="MDA5192721.1"/>
    <property type="molecule type" value="Genomic_DNA"/>
</dbReference>
<evidence type="ECO:0000313" key="10">
    <source>
        <dbReference type="EMBL" id="MDA5192721.1"/>
    </source>
</evidence>
<feature type="site" description="Could be important to modulate the pK values of the two catalytic cysteine residues" evidence="8">
    <location>
        <position position="165"/>
    </location>
</feature>
<dbReference type="GO" id="GO:0009089">
    <property type="term" value="P:lysine biosynthetic process via diaminopimelate"/>
    <property type="evidence" value="ECO:0007669"/>
    <property type="project" value="UniProtKB-UniRule"/>
</dbReference>
<feature type="active site" description="Proton donor" evidence="8">
    <location>
        <position position="77"/>
    </location>
</feature>
<dbReference type="Proteomes" id="UP001141619">
    <property type="component" value="Unassembled WGS sequence"/>
</dbReference>
<dbReference type="HAMAP" id="MF_00197">
    <property type="entry name" value="DAP_epimerase"/>
    <property type="match status" value="1"/>
</dbReference>
<evidence type="ECO:0000256" key="9">
    <source>
        <dbReference type="PROSITE-ProRule" id="PRU10125"/>
    </source>
</evidence>
<evidence type="ECO:0000256" key="8">
    <source>
        <dbReference type="HAMAP-Rule" id="MF_00197"/>
    </source>
</evidence>
<feature type="binding site" evidence="8">
    <location>
        <position position="163"/>
    </location>
    <ligand>
        <name>substrate</name>
    </ligand>
</feature>
<comment type="caution">
    <text evidence="10">The sequence shown here is derived from an EMBL/GenBank/DDBJ whole genome shotgun (WGS) entry which is preliminary data.</text>
</comment>
<evidence type="ECO:0000256" key="6">
    <source>
        <dbReference type="ARBA" id="ARBA00023235"/>
    </source>
</evidence>